<dbReference type="AlphaFoldDB" id="A0A0E9PUH3"/>
<accession>A0A0E9PUH3</accession>
<reference evidence="1" key="1">
    <citation type="submission" date="2014-11" db="EMBL/GenBank/DDBJ databases">
        <authorList>
            <person name="Amaro Gonzalez C."/>
        </authorList>
    </citation>
    <scope>NUCLEOTIDE SEQUENCE</scope>
</reference>
<name>A0A0E9PUH3_ANGAN</name>
<dbReference type="EMBL" id="GBXM01100852">
    <property type="protein sequence ID" value="JAH07725.1"/>
    <property type="molecule type" value="Transcribed_RNA"/>
</dbReference>
<reference evidence="1" key="2">
    <citation type="journal article" date="2015" name="Fish Shellfish Immunol.">
        <title>Early steps in the European eel (Anguilla anguilla)-Vibrio vulnificus interaction in the gills: Role of the RtxA13 toxin.</title>
        <authorList>
            <person name="Callol A."/>
            <person name="Pajuelo D."/>
            <person name="Ebbesson L."/>
            <person name="Teles M."/>
            <person name="MacKenzie S."/>
            <person name="Amaro C."/>
        </authorList>
    </citation>
    <scope>NUCLEOTIDE SEQUENCE</scope>
</reference>
<proteinExistence type="predicted"/>
<evidence type="ECO:0000313" key="1">
    <source>
        <dbReference type="EMBL" id="JAH07725.1"/>
    </source>
</evidence>
<protein>
    <submittedName>
        <fullName evidence="1">Uncharacterized protein</fullName>
    </submittedName>
</protein>
<sequence length="17" mass="2012">MQSCFALLQNVEQVWCL</sequence>
<organism evidence="1">
    <name type="scientific">Anguilla anguilla</name>
    <name type="common">European freshwater eel</name>
    <name type="synonym">Muraena anguilla</name>
    <dbReference type="NCBI Taxonomy" id="7936"/>
    <lineage>
        <taxon>Eukaryota</taxon>
        <taxon>Metazoa</taxon>
        <taxon>Chordata</taxon>
        <taxon>Craniata</taxon>
        <taxon>Vertebrata</taxon>
        <taxon>Euteleostomi</taxon>
        <taxon>Actinopterygii</taxon>
        <taxon>Neopterygii</taxon>
        <taxon>Teleostei</taxon>
        <taxon>Anguilliformes</taxon>
        <taxon>Anguillidae</taxon>
        <taxon>Anguilla</taxon>
    </lineage>
</organism>